<sequence>STILRQRLLHDIHELRTHPYPGIDFQIHDEDALSKACLILTPAGDKPLHLTIKFPENYPLEPPIVYMDSRVIHPNVFDDYVCASILNSREAYTSAYTLKGISIQLLSFFSSDTVEQEELGSVNIKDFAMSESGTCYALLTQIAPDFTCTKCRFGLDLRDTLAPDAKHQLSSTHQAAPAKAGDVNLPAEIQLMLCDHMDDETLFVAARAWSGFETLIRNHNIVRRRELQCFTTKKNFRDVILGVGVSVGEKNIHSEFDLISEEAFFTLRIRDSVHGIAFGHWLPLPIAETHWARVKTQINLDSMLRGMYDNAGTTGPLVNVVYTIMNDTVVRLSNQASGNWMAPSASSRLFDQQKSTLKHASERAVEAYFHLYHLLLCLATERPGVAKAADDLVNAIKSGKTFKTDCPNLGHLLTAMLISNVPITEEIVRSVIKEAITRNVVWMLDARGANLPELSFLEAEDGNDYRLEQTFKAGLTTYTLLMFQRLMQRTVAEARMKNDGSKMTLEEMKAALFRRHGAPPHG</sequence>
<dbReference type="Proteomes" id="UP000799436">
    <property type="component" value="Unassembled WGS sequence"/>
</dbReference>
<feature type="non-terminal residue" evidence="3">
    <location>
        <position position="522"/>
    </location>
</feature>
<keyword evidence="4" id="KW-1185">Reference proteome</keyword>
<accession>A0A6G1KY70</accession>
<dbReference type="EMBL" id="ML995889">
    <property type="protein sequence ID" value="KAF2765547.1"/>
    <property type="molecule type" value="Genomic_DNA"/>
</dbReference>
<dbReference type="OrthoDB" id="109543at2759"/>
<dbReference type="Gene3D" id="3.10.110.10">
    <property type="entry name" value="Ubiquitin Conjugating Enzyme"/>
    <property type="match status" value="1"/>
</dbReference>
<name>A0A6G1KY70_9PEZI</name>
<dbReference type="AlphaFoldDB" id="A0A6G1KY70"/>
<dbReference type="SUPFAM" id="SSF54495">
    <property type="entry name" value="UBC-like"/>
    <property type="match status" value="1"/>
</dbReference>
<feature type="non-terminal residue" evidence="3">
    <location>
        <position position="1"/>
    </location>
</feature>
<dbReference type="CDD" id="cd00195">
    <property type="entry name" value="UBCc_UEV"/>
    <property type="match status" value="1"/>
</dbReference>
<proteinExistence type="predicted"/>
<dbReference type="Pfam" id="PF00179">
    <property type="entry name" value="UQ_con"/>
    <property type="match status" value="1"/>
</dbReference>
<evidence type="ECO:0000259" key="2">
    <source>
        <dbReference type="PROSITE" id="PS50127"/>
    </source>
</evidence>
<reference evidence="3" key="1">
    <citation type="journal article" date="2020" name="Stud. Mycol.">
        <title>101 Dothideomycetes genomes: a test case for predicting lifestyles and emergence of pathogens.</title>
        <authorList>
            <person name="Haridas S."/>
            <person name="Albert R."/>
            <person name="Binder M."/>
            <person name="Bloem J."/>
            <person name="Labutti K."/>
            <person name="Salamov A."/>
            <person name="Andreopoulos B."/>
            <person name="Baker S."/>
            <person name="Barry K."/>
            <person name="Bills G."/>
            <person name="Bluhm B."/>
            <person name="Cannon C."/>
            <person name="Castanera R."/>
            <person name="Culley D."/>
            <person name="Daum C."/>
            <person name="Ezra D."/>
            <person name="Gonzalez J."/>
            <person name="Henrissat B."/>
            <person name="Kuo A."/>
            <person name="Liang C."/>
            <person name="Lipzen A."/>
            <person name="Lutzoni F."/>
            <person name="Magnuson J."/>
            <person name="Mondo S."/>
            <person name="Nolan M."/>
            <person name="Ohm R."/>
            <person name="Pangilinan J."/>
            <person name="Park H.-J."/>
            <person name="Ramirez L."/>
            <person name="Alfaro M."/>
            <person name="Sun H."/>
            <person name="Tritt A."/>
            <person name="Yoshinaga Y."/>
            <person name="Zwiers L.-H."/>
            <person name="Turgeon B."/>
            <person name="Goodwin S."/>
            <person name="Spatafora J."/>
            <person name="Crous P."/>
            <person name="Grigoriev I."/>
        </authorList>
    </citation>
    <scope>NUCLEOTIDE SEQUENCE</scope>
    <source>
        <strain evidence="3">CBS 116005</strain>
    </source>
</reference>
<keyword evidence="1" id="KW-0833">Ubl conjugation pathway</keyword>
<evidence type="ECO:0000313" key="3">
    <source>
        <dbReference type="EMBL" id="KAF2765547.1"/>
    </source>
</evidence>
<feature type="domain" description="UBC core" evidence="2">
    <location>
        <begin position="1"/>
        <end position="152"/>
    </location>
</feature>
<gene>
    <name evidence="3" type="ORF">EJ03DRAFT_252118</name>
</gene>
<protein>
    <recommendedName>
        <fullName evidence="2">UBC core domain-containing protein</fullName>
    </recommendedName>
</protein>
<dbReference type="InterPro" id="IPR000608">
    <property type="entry name" value="UBC"/>
</dbReference>
<dbReference type="PROSITE" id="PS50127">
    <property type="entry name" value="UBC_2"/>
    <property type="match status" value="1"/>
</dbReference>
<evidence type="ECO:0000256" key="1">
    <source>
        <dbReference type="ARBA" id="ARBA00022786"/>
    </source>
</evidence>
<dbReference type="PANTHER" id="PTHR24067">
    <property type="entry name" value="UBIQUITIN-CONJUGATING ENZYME E2"/>
    <property type="match status" value="1"/>
</dbReference>
<organism evidence="3 4">
    <name type="scientific">Teratosphaeria nubilosa</name>
    <dbReference type="NCBI Taxonomy" id="161662"/>
    <lineage>
        <taxon>Eukaryota</taxon>
        <taxon>Fungi</taxon>
        <taxon>Dikarya</taxon>
        <taxon>Ascomycota</taxon>
        <taxon>Pezizomycotina</taxon>
        <taxon>Dothideomycetes</taxon>
        <taxon>Dothideomycetidae</taxon>
        <taxon>Mycosphaerellales</taxon>
        <taxon>Teratosphaeriaceae</taxon>
        <taxon>Teratosphaeria</taxon>
    </lineage>
</organism>
<dbReference type="InterPro" id="IPR050113">
    <property type="entry name" value="Ub_conjugating_enzyme"/>
</dbReference>
<dbReference type="InterPro" id="IPR016135">
    <property type="entry name" value="UBQ-conjugating_enzyme/RWD"/>
</dbReference>
<dbReference type="SMART" id="SM00212">
    <property type="entry name" value="UBCc"/>
    <property type="match status" value="1"/>
</dbReference>
<evidence type="ECO:0000313" key="4">
    <source>
        <dbReference type="Proteomes" id="UP000799436"/>
    </source>
</evidence>